<dbReference type="CDD" id="cd00383">
    <property type="entry name" value="trans_reg_C"/>
    <property type="match status" value="1"/>
</dbReference>
<evidence type="ECO:0000256" key="6">
    <source>
        <dbReference type="ARBA" id="ARBA00023163"/>
    </source>
</evidence>
<evidence type="ECO:0000256" key="8">
    <source>
        <dbReference type="PROSITE-ProRule" id="PRU00169"/>
    </source>
</evidence>
<dbReference type="SMART" id="SM00862">
    <property type="entry name" value="Trans_reg_C"/>
    <property type="match status" value="1"/>
</dbReference>
<feature type="domain" description="Response regulatory" evidence="10">
    <location>
        <begin position="5"/>
        <end position="119"/>
    </location>
</feature>
<evidence type="ECO:0000313" key="12">
    <source>
        <dbReference type="EMBL" id="CEO88046.1"/>
    </source>
</evidence>
<keyword evidence="3" id="KW-0902">Two-component regulatory system</keyword>
<reference evidence="13" key="1">
    <citation type="submission" date="2015-01" db="EMBL/GenBank/DDBJ databases">
        <authorList>
            <person name="Manzoor Shahid"/>
            <person name="Zubair Saima"/>
        </authorList>
    </citation>
    <scope>NUCLEOTIDE SEQUENCE [LARGE SCALE GENOMIC DNA]</scope>
    <source>
        <strain evidence="13">Sp3</strain>
    </source>
</reference>
<dbReference type="GO" id="GO:0000976">
    <property type="term" value="F:transcription cis-regulatory region binding"/>
    <property type="evidence" value="ECO:0007669"/>
    <property type="project" value="TreeGrafter"/>
</dbReference>
<evidence type="ECO:0000256" key="9">
    <source>
        <dbReference type="PROSITE-ProRule" id="PRU01091"/>
    </source>
</evidence>
<dbReference type="PANTHER" id="PTHR48111:SF73">
    <property type="entry name" value="ALKALINE PHOSPHATASE SYNTHESIS TRANSCRIPTIONAL REGULATORY PROTEIN PHOP"/>
    <property type="match status" value="1"/>
</dbReference>
<keyword evidence="6" id="KW-0804">Transcription</keyword>
<dbReference type="InterPro" id="IPR011006">
    <property type="entry name" value="CheY-like_superfamily"/>
</dbReference>
<feature type="domain" description="OmpR/PhoB-type" evidence="11">
    <location>
        <begin position="126"/>
        <end position="222"/>
    </location>
</feature>
<dbReference type="PANTHER" id="PTHR48111">
    <property type="entry name" value="REGULATOR OF RPOS"/>
    <property type="match status" value="1"/>
</dbReference>
<dbReference type="Pfam" id="PF00486">
    <property type="entry name" value="Trans_reg_C"/>
    <property type="match status" value="1"/>
</dbReference>
<organism evidence="12 13">
    <name type="scientific">Syntrophaceticus schinkii</name>
    <dbReference type="NCBI Taxonomy" id="499207"/>
    <lineage>
        <taxon>Bacteria</taxon>
        <taxon>Bacillati</taxon>
        <taxon>Bacillota</taxon>
        <taxon>Clostridia</taxon>
        <taxon>Thermoanaerobacterales</taxon>
        <taxon>Thermoanaerobacterales Family III. Incertae Sedis</taxon>
        <taxon>Syntrophaceticus</taxon>
    </lineage>
</organism>
<dbReference type="PROSITE" id="PS50110">
    <property type="entry name" value="RESPONSE_REGULATORY"/>
    <property type="match status" value="1"/>
</dbReference>
<keyword evidence="13" id="KW-1185">Reference proteome</keyword>
<dbReference type="RefSeq" id="WP_044664287.1">
    <property type="nucleotide sequence ID" value="NZ_CDRZ01000048.1"/>
</dbReference>
<dbReference type="InterPro" id="IPR001789">
    <property type="entry name" value="Sig_transdc_resp-reg_receiver"/>
</dbReference>
<dbReference type="FunFam" id="3.40.50.2300:FF:000001">
    <property type="entry name" value="DNA-binding response regulator PhoB"/>
    <property type="match status" value="1"/>
</dbReference>
<evidence type="ECO:0000256" key="4">
    <source>
        <dbReference type="ARBA" id="ARBA00023015"/>
    </source>
</evidence>
<dbReference type="GO" id="GO:0005829">
    <property type="term" value="C:cytosol"/>
    <property type="evidence" value="ECO:0007669"/>
    <property type="project" value="TreeGrafter"/>
</dbReference>
<sequence length="224" mass="25444">MVASKILIVDDEDRMRRLVGDFLKKQGYAVTEAADGREALDLFMAQSDIDLIILDVMMPEYDGWAVCREIRKTSQVPIIMLTARGEESDELFGFDLGADEYIAKPFSLKILAARVQALLKRTENNKAVKSFDGLEIDNPGRQVYLDGKEIELSPKEFDLLLYLAENAGIALSREQILNAVWDYDYFGDGRTIDTHIKKLRSKLGDKNELIQTVRGLGYRFEVKK</sequence>
<dbReference type="PROSITE" id="PS51755">
    <property type="entry name" value="OMPR_PHOB"/>
    <property type="match status" value="1"/>
</dbReference>
<comment type="function">
    <text evidence="7">May play the central regulatory role in sporulation. It may be an element of the effector pathway responsible for the activation of sporulation genes in response to nutritional stress. Spo0A may act in concert with spo0H (a sigma factor) to control the expression of some genes that are critical to the sporulation process.</text>
</comment>
<dbReference type="InterPro" id="IPR036388">
    <property type="entry name" value="WH-like_DNA-bd_sf"/>
</dbReference>
<dbReference type="Gene3D" id="1.10.10.10">
    <property type="entry name" value="Winged helix-like DNA-binding domain superfamily/Winged helix DNA-binding domain"/>
    <property type="match status" value="1"/>
</dbReference>
<dbReference type="InterPro" id="IPR039420">
    <property type="entry name" value="WalR-like"/>
</dbReference>
<evidence type="ECO:0000259" key="11">
    <source>
        <dbReference type="PROSITE" id="PS51755"/>
    </source>
</evidence>
<evidence type="ECO:0000256" key="7">
    <source>
        <dbReference type="ARBA" id="ARBA00024867"/>
    </source>
</evidence>
<protein>
    <recommendedName>
        <fullName evidence="1">Stage 0 sporulation protein A homolog</fullName>
    </recommendedName>
</protein>
<name>A0A0B7MJ83_9FIRM</name>
<keyword evidence="5 9" id="KW-0238">DNA-binding</keyword>
<keyword evidence="4" id="KW-0805">Transcription regulation</keyword>
<dbReference type="GO" id="GO:0032993">
    <property type="term" value="C:protein-DNA complex"/>
    <property type="evidence" value="ECO:0007669"/>
    <property type="project" value="TreeGrafter"/>
</dbReference>
<evidence type="ECO:0000256" key="3">
    <source>
        <dbReference type="ARBA" id="ARBA00023012"/>
    </source>
</evidence>
<feature type="DNA-binding region" description="OmpR/PhoB-type" evidence="9">
    <location>
        <begin position="126"/>
        <end position="222"/>
    </location>
</feature>
<keyword evidence="2 8" id="KW-0597">Phosphoprotein</keyword>
<accession>A0A0B7MJ83</accession>
<dbReference type="FunFam" id="1.10.10.10:FF:000018">
    <property type="entry name" value="DNA-binding response regulator ResD"/>
    <property type="match status" value="1"/>
</dbReference>
<dbReference type="Proteomes" id="UP000046155">
    <property type="component" value="Unassembled WGS sequence"/>
</dbReference>
<dbReference type="GO" id="GO:0000156">
    <property type="term" value="F:phosphorelay response regulator activity"/>
    <property type="evidence" value="ECO:0007669"/>
    <property type="project" value="TreeGrafter"/>
</dbReference>
<dbReference type="SMART" id="SM00448">
    <property type="entry name" value="REC"/>
    <property type="match status" value="1"/>
</dbReference>
<dbReference type="SUPFAM" id="SSF52172">
    <property type="entry name" value="CheY-like"/>
    <property type="match status" value="1"/>
</dbReference>
<proteinExistence type="predicted"/>
<gene>
    <name evidence="12" type="primary">srrA</name>
    <name evidence="12" type="ORF">SSCH_1410002</name>
</gene>
<dbReference type="GO" id="GO:0006355">
    <property type="term" value="P:regulation of DNA-templated transcription"/>
    <property type="evidence" value="ECO:0007669"/>
    <property type="project" value="InterPro"/>
</dbReference>
<dbReference type="OrthoDB" id="152576at2"/>
<evidence type="ECO:0000256" key="1">
    <source>
        <dbReference type="ARBA" id="ARBA00018672"/>
    </source>
</evidence>
<evidence type="ECO:0000256" key="5">
    <source>
        <dbReference type="ARBA" id="ARBA00023125"/>
    </source>
</evidence>
<dbReference type="CDD" id="cd17574">
    <property type="entry name" value="REC_OmpR"/>
    <property type="match status" value="1"/>
</dbReference>
<dbReference type="AlphaFoldDB" id="A0A0B7MJ83"/>
<dbReference type="InterPro" id="IPR001867">
    <property type="entry name" value="OmpR/PhoB-type_DNA-bd"/>
</dbReference>
<dbReference type="EMBL" id="CDRZ01000048">
    <property type="protein sequence ID" value="CEO88046.1"/>
    <property type="molecule type" value="Genomic_DNA"/>
</dbReference>
<dbReference type="Gene3D" id="6.10.250.690">
    <property type="match status" value="1"/>
</dbReference>
<feature type="modified residue" description="4-aspartylphosphate" evidence="8">
    <location>
        <position position="55"/>
    </location>
</feature>
<dbReference type="Gene3D" id="3.40.50.2300">
    <property type="match status" value="1"/>
</dbReference>
<evidence type="ECO:0000259" key="10">
    <source>
        <dbReference type="PROSITE" id="PS50110"/>
    </source>
</evidence>
<dbReference type="Pfam" id="PF00072">
    <property type="entry name" value="Response_reg"/>
    <property type="match status" value="1"/>
</dbReference>
<evidence type="ECO:0000313" key="13">
    <source>
        <dbReference type="Proteomes" id="UP000046155"/>
    </source>
</evidence>
<evidence type="ECO:0000256" key="2">
    <source>
        <dbReference type="ARBA" id="ARBA00022553"/>
    </source>
</evidence>